<dbReference type="PROSITE" id="PS01216">
    <property type="entry name" value="SUCCINYL_COA_LIG_1"/>
    <property type="match status" value="1"/>
</dbReference>
<sequence length="92" mass="9690">ADQKGVVIIGPATVGGLKPGCFKIGNTGGMMDNILHSKLYRPGSVAYVSKSGGMSNELNNIVSHTTDGVYEGVAIGGDRYPGTTFMDHIKRY</sequence>
<dbReference type="Gene3D" id="3.40.50.261">
    <property type="entry name" value="Succinyl-CoA synthetase domains"/>
    <property type="match status" value="1"/>
</dbReference>
<dbReference type="PANTHER" id="PTHR23118:SF42">
    <property type="entry name" value="ATP-CITRATE SYNTHASE"/>
    <property type="match status" value="1"/>
</dbReference>
<dbReference type="SUPFAM" id="SSF52210">
    <property type="entry name" value="Succinyl-CoA synthetase domains"/>
    <property type="match status" value="1"/>
</dbReference>
<keyword evidence="3" id="KW-0963">Cytoplasm</keyword>
<dbReference type="Pfam" id="PF00549">
    <property type="entry name" value="Ligase_CoA"/>
    <property type="match status" value="1"/>
</dbReference>
<dbReference type="InterPro" id="IPR005811">
    <property type="entry name" value="SUCC_ACL_C"/>
</dbReference>
<dbReference type="EMBL" id="JAUHJQ010000150">
    <property type="protein sequence ID" value="MDN4175957.1"/>
    <property type="molecule type" value="Genomic_DNA"/>
</dbReference>
<evidence type="ECO:0000256" key="4">
    <source>
        <dbReference type="ARBA" id="ARBA00022516"/>
    </source>
</evidence>
<evidence type="ECO:0000256" key="1">
    <source>
        <dbReference type="ARBA" id="ARBA00004496"/>
    </source>
</evidence>
<comment type="caution">
    <text evidence="9">The sequence shown here is derived from an EMBL/GenBank/DDBJ whole genome shotgun (WGS) entry which is preliminary data.</text>
</comment>
<evidence type="ECO:0000256" key="6">
    <source>
        <dbReference type="ARBA" id="ARBA00022741"/>
    </source>
</evidence>
<dbReference type="InterPro" id="IPR002020">
    <property type="entry name" value="Citrate_synthase"/>
</dbReference>
<evidence type="ECO:0000313" key="9">
    <source>
        <dbReference type="EMBL" id="MDN4175957.1"/>
    </source>
</evidence>
<dbReference type="InterPro" id="IPR033847">
    <property type="entry name" value="Citrt_syn/SCS-alpha_CS"/>
</dbReference>
<evidence type="ECO:0000256" key="3">
    <source>
        <dbReference type="ARBA" id="ARBA00022490"/>
    </source>
</evidence>
<accession>A0ABT8FMR2</accession>
<feature type="non-terminal residue" evidence="9">
    <location>
        <position position="1"/>
    </location>
</feature>
<feature type="non-terminal residue" evidence="9">
    <location>
        <position position="92"/>
    </location>
</feature>
<evidence type="ECO:0000256" key="2">
    <source>
        <dbReference type="ARBA" id="ARBA00012639"/>
    </source>
</evidence>
<keyword evidence="6" id="KW-0547">Nucleotide-binding</keyword>
<evidence type="ECO:0000259" key="8">
    <source>
        <dbReference type="Pfam" id="PF00549"/>
    </source>
</evidence>
<dbReference type="InterPro" id="IPR017866">
    <property type="entry name" value="Succ-CoA_synthase_bsu_CS"/>
</dbReference>
<feature type="domain" description="ATP-citrate synthase/succinyl-CoA ligase C-terminal" evidence="8">
    <location>
        <begin position="48"/>
        <end position="92"/>
    </location>
</feature>
<dbReference type="EC" id="2.3.3.8" evidence="2"/>
<keyword evidence="7" id="KW-0443">Lipid metabolism</keyword>
<proteinExistence type="predicted"/>
<gene>
    <name evidence="9" type="ORF">QWY28_23635</name>
</gene>
<dbReference type="Proteomes" id="UP001168620">
    <property type="component" value="Unassembled WGS sequence"/>
</dbReference>
<dbReference type="PANTHER" id="PTHR23118">
    <property type="entry name" value="ATP-CITRATE SYNTHASE"/>
    <property type="match status" value="1"/>
</dbReference>
<comment type="subcellular location">
    <subcellularLocation>
        <location evidence="1">Cytoplasm</location>
    </subcellularLocation>
</comment>
<evidence type="ECO:0000313" key="10">
    <source>
        <dbReference type="Proteomes" id="UP001168620"/>
    </source>
</evidence>
<keyword evidence="4" id="KW-0444">Lipid biosynthesis</keyword>
<evidence type="ECO:0000256" key="7">
    <source>
        <dbReference type="ARBA" id="ARBA00023098"/>
    </source>
</evidence>
<reference evidence="9" key="1">
    <citation type="submission" date="2023-06" db="EMBL/GenBank/DDBJ databases">
        <title>Draft genome sequence of Nocardioides sp. SOB77.</title>
        <authorList>
            <person name="Zhang G."/>
        </authorList>
    </citation>
    <scope>NUCLEOTIDE SEQUENCE</scope>
    <source>
        <strain evidence="9">SOB77</strain>
    </source>
</reference>
<keyword evidence="10" id="KW-1185">Reference proteome</keyword>
<protein>
    <recommendedName>
        <fullName evidence="2">ATP citrate synthase</fullName>
        <ecNumber evidence="2">2.3.3.8</ecNumber>
    </recommendedName>
</protein>
<evidence type="ECO:0000256" key="5">
    <source>
        <dbReference type="ARBA" id="ARBA00022679"/>
    </source>
</evidence>
<name>A0ABT8FMR2_9ACTN</name>
<keyword evidence="5" id="KW-0808">Transferase</keyword>
<dbReference type="InterPro" id="IPR016102">
    <property type="entry name" value="Succinyl-CoA_synth-like"/>
</dbReference>
<dbReference type="PROSITE" id="PS01217">
    <property type="entry name" value="SUCCINYL_COA_LIG_3"/>
    <property type="match status" value="1"/>
</dbReference>
<organism evidence="9 10">
    <name type="scientific">Nocardioides oceani</name>
    <dbReference type="NCBI Taxonomy" id="3058369"/>
    <lineage>
        <taxon>Bacteria</taxon>
        <taxon>Bacillati</taxon>
        <taxon>Actinomycetota</taxon>
        <taxon>Actinomycetes</taxon>
        <taxon>Propionibacteriales</taxon>
        <taxon>Nocardioidaceae</taxon>
        <taxon>Nocardioides</taxon>
    </lineage>
</organism>